<keyword evidence="2" id="KW-1185">Reference proteome</keyword>
<accession>A0A540MTQ8</accession>
<evidence type="ECO:0000313" key="2">
    <source>
        <dbReference type="Proteomes" id="UP000315295"/>
    </source>
</evidence>
<name>A0A540MTQ8_MALBA</name>
<organism evidence="1 2">
    <name type="scientific">Malus baccata</name>
    <name type="common">Siberian crab apple</name>
    <name type="synonym">Pyrus baccata</name>
    <dbReference type="NCBI Taxonomy" id="106549"/>
    <lineage>
        <taxon>Eukaryota</taxon>
        <taxon>Viridiplantae</taxon>
        <taxon>Streptophyta</taxon>
        <taxon>Embryophyta</taxon>
        <taxon>Tracheophyta</taxon>
        <taxon>Spermatophyta</taxon>
        <taxon>Magnoliopsida</taxon>
        <taxon>eudicotyledons</taxon>
        <taxon>Gunneridae</taxon>
        <taxon>Pentapetalae</taxon>
        <taxon>rosids</taxon>
        <taxon>fabids</taxon>
        <taxon>Rosales</taxon>
        <taxon>Rosaceae</taxon>
        <taxon>Amygdaloideae</taxon>
        <taxon>Maleae</taxon>
        <taxon>Malus</taxon>
    </lineage>
</organism>
<sequence length="110" mass="11934">MKNGVRTQKFDRVLLPNSLCPTSSVWKKACFGVICNLTPPSRCAVNVAPLRCSDGCGCRAGGFDVEVAVVMFEAIDECDAGDSVPIHDVAGPILHLIKFKRNTRVWSNLV</sequence>
<proteinExistence type="predicted"/>
<protein>
    <submittedName>
        <fullName evidence="1">Uncharacterized protein</fullName>
    </submittedName>
</protein>
<dbReference type="Proteomes" id="UP000315295">
    <property type="component" value="Unassembled WGS sequence"/>
</dbReference>
<dbReference type="AlphaFoldDB" id="A0A540MTQ8"/>
<reference evidence="1 2" key="1">
    <citation type="journal article" date="2019" name="G3 (Bethesda)">
        <title>Sequencing of a Wild Apple (Malus baccata) Genome Unravels the Differences Between Cultivated and Wild Apple Species Regarding Disease Resistance and Cold Tolerance.</title>
        <authorList>
            <person name="Chen X."/>
        </authorList>
    </citation>
    <scope>NUCLEOTIDE SEQUENCE [LARGE SCALE GENOMIC DNA]</scope>
    <source>
        <strain evidence="2">cv. Shandingzi</strain>
        <tissue evidence="1">Leaves</tissue>
    </source>
</reference>
<dbReference type="EMBL" id="VIEB01000180">
    <property type="protein sequence ID" value="TQE02186.1"/>
    <property type="molecule type" value="Genomic_DNA"/>
</dbReference>
<gene>
    <name evidence="1" type="ORF">C1H46_012187</name>
</gene>
<evidence type="ECO:0000313" key="1">
    <source>
        <dbReference type="EMBL" id="TQE02186.1"/>
    </source>
</evidence>
<comment type="caution">
    <text evidence="1">The sequence shown here is derived from an EMBL/GenBank/DDBJ whole genome shotgun (WGS) entry which is preliminary data.</text>
</comment>